<sequence length="480" mass="52430">MAKSSSNNDPCSRAIQIIEALPVSQCITGPDDNVDILNGVSLSYNEFIKQMKGFGASPDSYKEECCFYLLWICRFLACTSSKLVINYYLSIARCLANGVPVNMSSFLLGELYRAMFLLSTEPKQSHGAPIWLIQMWAYSYFPSIAPELHPTIEPWSYGEAWMHARSGKISPDLVRSHLIWNHPVTASSSPSKTLKERLHHCSFVMMKEREKAESEEGRKIGLKWFCPRKPKLRLSYPRWLHSWLLETSGSILGCSKRSGSILGCSNRGGSILGCSNQGYYILGGSILGGSILSYSNRGGSILGGSILGGSNLGGSTLRLLESSYSTRGGSTLGDSILGCSTLGGSNRGDSTLGGSKWGGSTLVGSTLGDSVMICSTRGCSTLGGWSFLRAYHWVDKIPYGYFNICCYHFYLRLLDLSSSTMLLASGDISVFSYELELPSGNLTPFPEFFILLILTGIYDSHCGRQLALGPGHLLCLRVTI</sequence>
<evidence type="ECO:0000259" key="1">
    <source>
        <dbReference type="Pfam" id="PF10536"/>
    </source>
</evidence>
<dbReference type="AlphaFoldDB" id="A0A2N9G3E2"/>
<dbReference type="EMBL" id="OIVN01001407">
    <property type="protein sequence ID" value="SPC93594.1"/>
    <property type="molecule type" value="Genomic_DNA"/>
</dbReference>
<dbReference type="Pfam" id="PF10536">
    <property type="entry name" value="PMD"/>
    <property type="match status" value="1"/>
</dbReference>
<gene>
    <name evidence="2" type="ORF">FSB_LOCUS21476</name>
</gene>
<evidence type="ECO:0000313" key="2">
    <source>
        <dbReference type="EMBL" id="SPC93594.1"/>
    </source>
</evidence>
<protein>
    <recommendedName>
        <fullName evidence="1">Aminotransferase-like plant mobile domain-containing protein</fullName>
    </recommendedName>
</protein>
<dbReference type="InterPro" id="IPR019557">
    <property type="entry name" value="AminoTfrase-like_pln_mobile"/>
</dbReference>
<proteinExistence type="predicted"/>
<reference evidence="2" key="1">
    <citation type="submission" date="2018-02" db="EMBL/GenBank/DDBJ databases">
        <authorList>
            <person name="Cohen D.B."/>
            <person name="Kent A.D."/>
        </authorList>
    </citation>
    <scope>NUCLEOTIDE SEQUENCE</scope>
</reference>
<feature type="domain" description="Aminotransferase-like plant mobile" evidence="1">
    <location>
        <begin position="45"/>
        <end position="151"/>
    </location>
</feature>
<accession>A0A2N9G3E2</accession>
<name>A0A2N9G3E2_FAGSY</name>
<dbReference type="SUPFAM" id="SSF141571">
    <property type="entry name" value="Pentapeptide repeat-like"/>
    <property type="match status" value="1"/>
</dbReference>
<organism evidence="2">
    <name type="scientific">Fagus sylvatica</name>
    <name type="common">Beechnut</name>
    <dbReference type="NCBI Taxonomy" id="28930"/>
    <lineage>
        <taxon>Eukaryota</taxon>
        <taxon>Viridiplantae</taxon>
        <taxon>Streptophyta</taxon>
        <taxon>Embryophyta</taxon>
        <taxon>Tracheophyta</taxon>
        <taxon>Spermatophyta</taxon>
        <taxon>Magnoliopsida</taxon>
        <taxon>eudicotyledons</taxon>
        <taxon>Gunneridae</taxon>
        <taxon>Pentapetalae</taxon>
        <taxon>rosids</taxon>
        <taxon>fabids</taxon>
        <taxon>Fagales</taxon>
        <taxon>Fagaceae</taxon>
        <taxon>Fagus</taxon>
    </lineage>
</organism>